<dbReference type="InterPro" id="IPR045726">
    <property type="entry name" value="DUF6080"/>
</dbReference>
<name>A0A7Z8YMY0_9FLAO</name>
<feature type="transmembrane region" description="Helical" evidence="1">
    <location>
        <begin position="273"/>
        <end position="292"/>
    </location>
</feature>
<feature type="transmembrane region" description="Helical" evidence="1">
    <location>
        <begin position="103"/>
        <end position="124"/>
    </location>
</feature>
<gene>
    <name evidence="2" type="ORF">NCTC12929_00940</name>
</gene>
<dbReference type="EMBL" id="UYIV01000001">
    <property type="protein sequence ID" value="VDH03554.1"/>
    <property type="molecule type" value="Genomic_DNA"/>
</dbReference>
<feature type="transmembrane region" description="Helical" evidence="1">
    <location>
        <begin position="393"/>
        <end position="411"/>
    </location>
</feature>
<feature type="transmembrane region" description="Helical" evidence="1">
    <location>
        <begin position="136"/>
        <end position="154"/>
    </location>
</feature>
<evidence type="ECO:0000313" key="3">
    <source>
        <dbReference type="Proteomes" id="UP000270205"/>
    </source>
</evidence>
<keyword evidence="1" id="KW-1133">Transmembrane helix</keyword>
<sequence length="430" mass="49778">MRIIKPLTSKLKGFYALTFPKGKVEWMVLGTVLFLFSLLSYFLAMNYRIIFDNRIPWDAYFSFDNRAIVMTGGGFERHPLANYFFDAIRAVALWFSDGKMNATFRWVLAWGSTLATSFSVLYVFKYLKNILSLSNAVSVALSFFFCAFSTNILLSFTPETYPYSQPAILLFFLYASQQIQRRKKLSVVALSLGTVCIGGLTITNAVKVYIPLLFEQKIWKNIRTLGHGVWKIVVSTGIFILLVLNRLDFDLGKLFSKATAQYEKFSQPKVTPLWDMILSWFMGGNMLFPNFITRDYYNGKTGFPYKALFMDVYSSFFNYLWVVIILVLVIWAVIRNRKHVLIWILVLSLLVDVIIHGAMKFGLHTAYIYGGHFIFIIPMLIGWLLFSYRSNAFWRNIILSCLGVLTAYLVMNNLYRMQEFLFFLELHHLA</sequence>
<dbReference type="AlphaFoldDB" id="A0A7Z8YMY0"/>
<dbReference type="RefSeq" id="WP_260391218.1">
    <property type="nucleotide sequence ID" value="NZ_UYIV01000001.1"/>
</dbReference>
<protein>
    <recommendedName>
        <fullName evidence="4">Glycosyltransferase RgtA/B/C/D-like domain-containing protein</fullName>
    </recommendedName>
</protein>
<proteinExistence type="predicted"/>
<feature type="transmembrane region" description="Helical" evidence="1">
    <location>
        <begin position="160"/>
        <end position="175"/>
    </location>
</feature>
<evidence type="ECO:0000256" key="1">
    <source>
        <dbReference type="SAM" id="Phobius"/>
    </source>
</evidence>
<evidence type="ECO:0008006" key="4">
    <source>
        <dbReference type="Google" id="ProtNLM"/>
    </source>
</evidence>
<feature type="transmembrane region" description="Helical" evidence="1">
    <location>
        <begin position="365"/>
        <end position="386"/>
    </location>
</feature>
<feature type="transmembrane region" description="Helical" evidence="1">
    <location>
        <begin position="26"/>
        <end position="44"/>
    </location>
</feature>
<dbReference type="Proteomes" id="UP000270205">
    <property type="component" value="Unassembled WGS sequence"/>
</dbReference>
<reference evidence="2 3" key="1">
    <citation type="submission" date="2018-11" db="EMBL/GenBank/DDBJ databases">
        <authorList>
            <consortium name="Pathogen Informatics"/>
        </authorList>
    </citation>
    <scope>NUCLEOTIDE SEQUENCE [LARGE SCALE GENOMIC DNA]</scope>
    <source>
        <strain evidence="2 3">NCTC12929</strain>
    </source>
</reference>
<comment type="caution">
    <text evidence="2">The sequence shown here is derived from an EMBL/GenBank/DDBJ whole genome shotgun (WGS) entry which is preliminary data.</text>
</comment>
<keyword evidence="1" id="KW-0472">Membrane</keyword>
<feature type="transmembrane region" description="Helical" evidence="1">
    <location>
        <begin position="340"/>
        <end position="359"/>
    </location>
</feature>
<feature type="transmembrane region" description="Helical" evidence="1">
    <location>
        <begin position="229"/>
        <end position="247"/>
    </location>
</feature>
<dbReference type="Pfam" id="PF19558">
    <property type="entry name" value="DUF6080"/>
    <property type="match status" value="2"/>
</dbReference>
<feature type="transmembrane region" description="Helical" evidence="1">
    <location>
        <begin position="312"/>
        <end position="333"/>
    </location>
</feature>
<keyword evidence="1" id="KW-0812">Transmembrane</keyword>
<accession>A0A7Z8YMY0</accession>
<feature type="transmembrane region" description="Helical" evidence="1">
    <location>
        <begin position="187"/>
        <end position="209"/>
    </location>
</feature>
<evidence type="ECO:0000313" key="2">
    <source>
        <dbReference type="EMBL" id="VDH03554.1"/>
    </source>
</evidence>
<organism evidence="2 3">
    <name type="scientific">Bergeyella zoohelcum</name>
    <dbReference type="NCBI Taxonomy" id="1015"/>
    <lineage>
        <taxon>Bacteria</taxon>
        <taxon>Pseudomonadati</taxon>
        <taxon>Bacteroidota</taxon>
        <taxon>Flavobacteriia</taxon>
        <taxon>Flavobacteriales</taxon>
        <taxon>Weeksellaceae</taxon>
        <taxon>Bergeyella</taxon>
    </lineage>
</organism>